<proteinExistence type="predicted"/>
<evidence type="ECO:0000313" key="3">
    <source>
        <dbReference type="EMBL" id="MCZ0964398.1"/>
    </source>
</evidence>
<dbReference type="EMBL" id="JAPTYD010000096">
    <property type="protein sequence ID" value="MCZ0964398.1"/>
    <property type="molecule type" value="Genomic_DNA"/>
</dbReference>
<reference evidence="3" key="1">
    <citation type="submission" date="2022-12" db="EMBL/GenBank/DDBJ databases">
        <title>Paracoccus sp. EF6 isolated from a lake water.</title>
        <authorList>
            <person name="Liu H."/>
        </authorList>
    </citation>
    <scope>NUCLEOTIDE SEQUENCE</scope>
    <source>
        <strain evidence="3">EF6</strain>
    </source>
</reference>
<evidence type="ECO:0000259" key="2">
    <source>
        <dbReference type="Pfam" id="PF13276"/>
    </source>
</evidence>
<dbReference type="Pfam" id="PF13276">
    <property type="entry name" value="HTH_21"/>
    <property type="match status" value="1"/>
</dbReference>
<feature type="region of interest" description="Disordered" evidence="1">
    <location>
        <begin position="34"/>
        <end position="54"/>
    </location>
</feature>
<evidence type="ECO:0000256" key="1">
    <source>
        <dbReference type="SAM" id="MobiDB-lite"/>
    </source>
</evidence>
<name>A0ABT4JB82_9RHOB</name>
<gene>
    <name evidence="3" type="ORF">OU682_22810</name>
</gene>
<evidence type="ECO:0000313" key="4">
    <source>
        <dbReference type="Proteomes" id="UP001149822"/>
    </source>
</evidence>
<dbReference type="InterPro" id="IPR025948">
    <property type="entry name" value="HTH-like_dom"/>
</dbReference>
<keyword evidence="4" id="KW-1185">Reference proteome</keyword>
<comment type="caution">
    <text evidence="3">The sequence shown here is derived from an EMBL/GenBank/DDBJ whole genome shotgun (WGS) entry which is preliminary data.</text>
</comment>
<dbReference type="Proteomes" id="UP001149822">
    <property type="component" value="Unassembled WGS sequence"/>
</dbReference>
<organism evidence="3 4">
    <name type="scientific">Paracoccus benzoatiresistens</name>
    <dbReference type="NCBI Taxonomy" id="2997341"/>
    <lineage>
        <taxon>Bacteria</taxon>
        <taxon>Pseudomonadati</taxon>
        <taxon>Pseudomonadota</taxon>
        <taxon>Alphaproteobacteria</taxon>
        <taxon>Rhodobacterales</taxon>
        <taxon>Paracoccaceae</taxon>
        <taxon>Paracoccus</taxon>
    </lineage>
</organism>
<feature type="domain" description="HTH-like" evidence="2">
    <location>
        <begin position="58"/>
        <end position="107"/>
    </location>
</feature>
<accession>A0ABT4JB82</accession>
<protein>
    <submittedName>
        <fullName evidence="3">IS3 family transposase</fullName>
    </submittedName>
</protein>
<sequence length="232" mass="25312">MSRMTSPSLQRRYPVVTICRLLGLSRATLHRQHVRTAASDLRAPRRRGPQGAASDTDLLAAIQEVIGASPFTGEGYRKVWARLRVCGLRTTARRVRRLMKEHGLLAPHWPAPRAAHPHDGKVVTERVDQVWDEPACATGSSETANDMTETFTTAEGRAYVFVAVDHCSGEFVGIHAASGASRREVLDPIRQGVARHFGALDRSGVARVSSCATTTARMTCRVISSARSSSWA</sequence>